<dbReference type="AlphaFoldDB" id="A0A0C3QSA8"/>
<dbReference type="GO" id="GO:0005524">
    <property type="term" value="F:ATP binding"/>
    <property type="evidence" value="ECO:0007669"/>
    <property type="project" value="UniProtKB-KW"/>
</dbReference>
<dbReference type="InterPro" id="IPR001245">
    <property type="entry name" value="Ser-Thr/Tyr_kinase_cat_dom"/>
</dbReference>
<dbReference type="Pfam" id="PF07714">
    <property type="entry name" value="PK_Tyr_Ser-Thr"/>
    <property type="match status" value="1"/>
</dbReference>
<dbReference type="EMBL" id="KN822960">
    <property type="protein sequence ID" value="KIO31801.1"/>
    <property type="molecule type" value="Genomic_DNA"/>
</dbReference>
<sequence>MQAFRLVSKILRNRLLEPPPRASTNDHDPDEGIPLDTTQDDEEIATDTKNTTYLSARERLDKLSRFRTNSSAISINLSGGQSCGAYAPVFQATFKRARWSRKQKVAVKKLPFPRDTDSPMFANSFVHEAETMAGLSHENIVRFVAFVEDLEHEEAWIIMPWEPNGNINEFLRARKCEIPERISLIKDTFEGIQYLHTRQPPICHGALKSVG</sequence>
<keyword evidence="1" id="KW-0547">Nucleotide-binding</keyword>
<evidence type="ECO:0000259" key="4">
    <source>
        <dbReference type="PROSITE" id="PS50011"/>
    </source>
</evidence>
<organism evidence="5 6">
    <name type="scientific">Tulasnella calospora MUT 4182</name>
    <dbReference type="NCBI Taxonomy" id="1051891"/>
    <lineage>
        <taxon>Eukaryota</taxon>
        <taxon>Fungi</taxon>
        <taxon>Dikarya</taxon>
        <taxon>Basidiomycota</taxon>
        <taxon>Agaricomycotina</taxon>
        <taxon>Agaricomycetes</taxon>
        <taxon>Cantharellales</taxon>
        <taxon>Tulasnellaceae</taxon>
        <taxon>Tulasnella</taxon>
    </lineage>
</organism>
<feature type="domain" description="Protein kinase" evidence="4">
    <location>
        <begin position="75"/>
        <end position="211"/>
    </location>
</feature>
<name>A0A0C3QSA8_9AGAM</name>
<proteinExistence type="predicted"/>
<keyword evidence="2" id="KW-0067">ATP-binding</keyword>
<evidence type="ECO:0000256" key="1">
    <source>
        <dbReference type="ARBA" id="ARBA00022741"/>
    </source>
</evidence>
<dbReference type="Proteomes" id="UP000054248">
    <property type="component" value="Unassembled WGS sequence"/>
</dbReference>
<dbReference type="HOGENOM" id="CLU_000288_7_13_1"/>
<evidence type="ECO:0000313" key="5">
    <source>
        <dbReference type="EMBL" id="KIO31801.1"/>
    </source>
</evidence>
<dbReference type="Gene3D" id="1.10.510.10">
    <property type="entry name" value="Transferase(Phosphotransferase) domain 1"/>
    <property type="match status" value="1"/>
</dbReference>
<dbReference type="PANTHER" id="PTHR27001:SF931">
    <property type="entry name" value="OS11G0664100 PROTEIN"/>
    <property type="match status" value="1"/>
</dbReference>
<protein>
    <recommendedName>
        <fullName evidence="4">Protein kinase domain-containing protein</fullName>
    </recommendedName>
</protein>
<dbReference type="InterPro" id="IPR000719">
    <property type="entry name" value="Prot_kinase_dom"/>
</dbReference>
<dbReference type="GO" id="GO:0005886">
    <property type="term" value="C:plasma membrane"/>
    <property type="evidence" value="ECO:0007669"/>
    <property type="project" value="TreeGrafter"/>
</dbReference>
<dbReference type="InterPro" id="IPR011009">
    <property type="entry name" value="Kinase-like_dom_sf"/>
</dbReference>
<reference evidence="6" key="2">
    <citation type="submission" date="2015-01" db="EMBL/GenBank/DDBJ databases">
        <title>Evolutionary Origins and Diversification of the Mycorrhizal Mutualists.</title>
        <authorList>
            <consortium name="DOE Joint Genome Institute"/>
            <consortium name="Mycorrhizal Genomics Consortium"/>
            <person name="Kohler A."/>
            <person name="Kuo A."/>
            <person name="Nagy L.G."/>
            <person name="Floudas D."/>
            <person name="Copeland A."/>
            <person name="Barry K.W."/>
            <person name="Cichocki N."/>
            <person name="Veneault-Fourrey C."/>
            <person name="LaButti K."/>
            <person name="Lindquist E.A."/>
            <person name="Lipzen A."/>
            <person name="Lundell T."/>
            <person name="Morin E."/>
            <person name="Murat C."/>
            <person name="Riley R."/>
            <person name="Ohm R."/>
            <person name="Sun H."/>
            <person name="Tunlid A."/>
            <person name="Henrissat B."/>
            <person name="Grigoriev I.V."/>
            <person name="Hibbett D.S."/>
            <person name="Martin F."/>
        </authorList>
    </citation>
    <scope>NUCLEOTIDE SEQUENCE [LARGE SCALE GENOMIC DNA]</scope>
    <source>
        <strain evidence="6">MUT 4182</strain>
    </source>
</reference>
<evidence type="ECO:0000313" key="6">
    <source>
        <dbReference type="Proteomes" id="UP000054248"/>
    </source>
</evidence>
<feature type="region of interest" description="Disordered" evidence="3">
    <location>
        <begin position="15"/>
        <end position="43"/>
    </location>
</feature>
<dbReference type="OrthoDB" id="3236663at2759"/>
<dbReference type="GO" id="GO:0004672">
    <property type="term" value="F:protein kinase activity"/>
    <property type="evidence" value="ECO:0007669"/>
    <property type="project" value="InterPro"/>
</dbReference>
<dbReference type="PROSITE" id="PS50011">
    <property type="entry name" value="PROTEIN_KINASE_DOM"/>
    <property type="match status" value="1"/>
</dbReference>
<gene>
    <name evidence="5" type="ORF">M407DRAFT_19310</name>
</gene>
<keyword evidence="6" id="KW-1185">Reference proteome</keyword>
<accession>A0A0C3QSA8</accession>
<dbReference type="SUPFAM" id="SSF56112">
    <property type="entry name" value="Protein kinase-like (PK-like)"/>
    <property type="match status" value="1"/>
</dbReference>
<reference evidence="5 6" key="1">
    <citation type="submission" date="2014-04" db="EMBL/GenBank/DDBJ databases">
        <authorList>
            <consortium name="DOE Joint Genome Institute"/>
            <person name="Kuo A."/>
            <person name="Girlanda M."/>
            <person name="Perotto S."/>
            <person name="Kohler A."/>
            <person name="Nagy L.G."/>
            <person name="Floudas D."/>
            <person name="Copeland A."/>
            <person name="Barry K.W."/>
            <person name="Cichocki N."/>
            <person name="Veneault-Fourrey C."/>
            <person name="LaButti K."/>
            <person name="Lindquist E.A."/>
            <person name="Lipzen A."/>
            <person name="Lundell T."/>
            <person name="Morin E."/>
            <person name="Murat C."/>
            <person name="Sun H."/>
            <person name="Tunlid A."/>
            <person name="Henrissat B."/>
            <person name="Grigoriev I.V."/>
            <person name="Hibbett D.S."/>
            <person name="Martin F."/>
            <person name="Nordberg H.P."/>
            <person name="Cantor M.N."/>
            <person name="Hua S.X."/>
        </authorList>
    </citation>
    <scope>NUCLEOTIDE SEQUENCE [LARGE SCALE GENOMIC DNA]</scope>
    <source>
        <strain evidence="5 6">MUT 4182</strain>
    </source>
</reference>
<dbReference type="PANTHER" id="PTHR27001">
    <property type="entry name" value="OS01G0253100 PROTEIN"/>
    <property type="match status" value="1"/>
</dbReference>
<evidence type="ECO:0000256" key="3">
    <source>
        <dbReference type="SAM" id="MobiDB-lite"/>
    </source>
</evidence>
<feature type="compositionally biased region" description="Acidic residues" evidence="3">
    <location>
        <begin position="28"/>
        <end position="43"/>
    </location>
</feature>
<evidence type="ECO:0000256" key="2">
    <source>
        <dbReference type="ARBA" id="ARBA00022840"/>
    </source>
</evidence>